<dbReference type="AlphaFoldDB" id="A0A2W5N247"/>
<accession>A0A2W5N247</accession>
<dbReference type="EMBL" id="QFPW01000016">
    <property type="protein sequence ID" value="PZQ47542.1"/>
    <property type="molecule type" value="Genomic_DNA"/>
</dbReference>
<feature type="region of interest" description="Disordered" evidence="1">
    <location>
        <begin position="53"/>
        <end position="73"/>
    </location>
</feature>
<organism evidence="3 4">
    <name type="scientific">Rhodovulum sulfidophilum</name>
    <name type="common">Rhodobacter sulfidophilus</name>
    <dbReference type="NCBI Taxonomy" id="35806"/>
    <lineage>
        <taxon>Bacteria</taxon>
        <taxon>Pseudomonadati</taxon>
        <taxon>Pseudomonadota</taxon>
        <taxon>Alphaproteobacteria</taxon>
        <taxon>Rhodobacterales</taxon>
        <taxon>Paracoccaceae</taxon>
        <taxon>Rhodovulum</taxon>
    </lineage>
</organism>
<feature type="chain" id="PRO_5015889551" evidence="2">
    <location>
        <begin position="23"/>
        <end position="106"/>
    </location>
</feature>
<protein>
    <submittedName>
        <fullName evidence="3">Uncharacterized protein</fullName>
    </submittedName>
</protein>
<dbReference type="Proteomes" id="UP000249185">
    <property type="component" value="Unassembled WGS sequence"/>
</dbReference>
<gene>
    <name evidence="3" type="ORF">DI556_16990</name>
</gene>
<keyword evidence="2" id="KW-0732">Signal</keyword>
<reference evidence="3 4" key="1">
    <citation type="submission" date="2017-08" db="EMBL/GenBank/DDBJ databases">
        <title>Infants hospitalized years apart are colonized by the same room-sourced microbial strains.</title>
        <authorList>
            <person name="Brooks B."/>
            <person name="Olm M.R."/>
            <person name="Firek B.A."/>
            <person name="Baker R."/>
            <person name="Thomas B.C."/>
            <person name="Morowitz M.J."/>
            <person name="Banfield J.F."/>
        </authorList>
    </citation>
    <scope>NUCLEOTIDE SEQUENCE [LARGE SCALE GENOMIC DNA]</scope>
    <source>
        <strain evidence="3">S2_005_002_R2_34</strain>
    </source>
</reference>
<feature type="signal peptide" evidence="2">
    <location>
        <begin position="1"/>
        <end position="22"/>
    </location>
</feature>
<name>A0A2W5N247_RHOSU</name>
<evidence type="ECO:0000313" key="3">
    <source>
        <dbReference type="EMBL" id="PZQ47542.1"/>
    </source>
</evidence>
<evidence type="ECO:0000256" key="2">
    <source>
        <dbReference type="SAM" id="SignalP"/>
    </source>
</evidence>
<comment type="caution">
    <text evidence="3">The sequence shown here is derived from an EMBL/GenBank/DDBJ whole genome shotgun (WGS) entry which is preliminary data.</text>
</comment>
<evidence type="ECO:0000313" key="4">
    <source>
        <dbReference type="Proteomes" id="UP000249185"/>
    </source>
</evidence>
<sequence>MSKVLAGQLAALIALAGLPAAAHSWNSGDTAALIGGALLGGIAASAISNQHVHETQYVPAPPPPPRHRSGQKAPFSPAAGVVCYPAHWACYNNDGHFDAAWTNRVY</sequence>
<proteinExistence type="predicted"/>
<evidence type="ECO:0000256" key="1">
    <source>
        <dbReference type="SAM" id="MobiDB-lite"/>
    </source>
</evidence>